<dbReference type="EMBL" id="DS235830">
    <property type="protein sequence ID" value="EEB18011.1"/>
    <property type="molecule type" value="Genomic_DNA"/>
</dbReference>
<feature type="transmembrane region" description="Helical" evidence="1">
    <location>
        <begin position="7"/>
        <end position="27"/>
    </location>
</feature>
<dbReference type="EnsemblMetazoa" id="PHUM497880-RA">
    <property type="protein sequence ID" value="PHUM497880-PA"/>
    <property type="gene ID" value="PHUM497880"/>
</dbReference>
<keyword evidence="1" id="KW-1133">Transmembrane helix</keyword>
<name>E0VXA5_PEDHC</name>
<dbReference type="RefSeq" id="XP_002430749.1">
    <property type="nucleotide sequence ID" value="XM_002430704.1"/>
</dbReference>
<evidence type="ECO:0000313" key="3">
    <source>
        <dbReference type="EnsemblMetazoa" id="PHUM497880-PA"/>
    </source>
</evidence>
<evidence type="ECO:0000313" key="2">
    <source>
        <dbReference type="EMBL" id="EEB18011.1"/>
    </source>
</evidence>
<accession>E0VXA5</accession>
<keyword evidence="1" id="KW-0812">Transmembrane</keyword>
<feature type="transmembrane region" description="Helical" evidence="1">
    <location>
        <begin position="66"/>
        <end position="94"/>
    </location>
</feature>
<evidence type="ECO:0000256" key="1">
    <source>
        <dbReference type="SAM" id="Phobius"/>
    </source>
</evidence>
<dbReference type="KEGG" id="phu:Phum_PHUM497880"/>
<gene>
    <name evidence="3" type="primary">8236200</name>
    <name evidence="2" type="ORF">Phum_PHUM497880</name>
</gene>
<organism>
    <name type="scientific">Pediculus humanus subsp. corporis</name>
    <name type="common">Body louse</name>
    <dbReference type="NCBI Taxonomy" id="121224"/>
    <lineage>
        <taxon>Eukaryota</taxon>
        <taxon>Metazoa</taxon>
        <taxon>Ecdysozoa</taxon>
        <taxon>Arthropoda</taxon>
        <taxon>Hexapoda</taxon>
        <taxon>Insecta</taxon>
        <taxon>Pterygota</taxon>
        <taxon>Neoptera</taxon>
        <taxon>Paraneoptera</taxon>
        <taxon>Psocodea</taxon>
        <taxon>Troctomorpha</taxon>
        <taxon>Phthiraptera</taxon>
        <taxon>Anoplura</taxon>
        <taxon>Pediculidae</taxon>
        <taxon>Pediculus</taxon>
    </lineage>
</organism>
<dbReference type="InParanoid" id="E0VXA5"/>
<dbReference type="AlphaFoldDB" id="E0VXA5"/>
<dbReference type="HOGENOM" id="CLU_1779642_0_0_1"/>
<keyword evidence="1" id="KW-0472">Membrane</keyword>
<reference evidence="2" key="1">
    <citation type="submission" date="2007-04" db="EMBL/GenBank/DDBJ databases">
        <title>Annotation of Pediculus humanus corporis strain USDA.</title>
        <authorList>
            <person name="Kirkness E."/>
            <person name="Hannick L."/>
            <person name="Hass B."/>
            <person name="Bruggner R."/>
            <person name="Lawson D."/>
            <person name="Bidwell S."/>
            <person name="Joardar V."/>
            <person name="Caler E."/>
            <person name="Walenz B."/>
            <person name="Inman J."/>
            <person name="Schobel S."/>
            <person name="Galinsky K."/>
            <person name="Amedeo P."/>
            <person name="Strausberg R."/>
        </authorList>
    </citation>
    <scope>NUCLEOTIDE SEQUENCE</scope>
    <source>
        <strain evidence="2">USDA</strain>
    </source>
</reference>
<dbReference type="EMBL" id="AAZO01006033">
    <property type="status" value="NOT_ANNOTATED_CDS"/>
    <property type="molecule type" value="Genomic_DNA"/>
</dbReference>
<keyword evidence="4" id="KW-1185">Reference proteome</keyword>
<proteinExistence type="predicted"/>
<reference evidence="2" key="2">
    <citation type="submission" date="2007-04" db="EMBL/GenBank/DDBJ databases">
        <title>The genome of the human body louse.</title>
        <authorList>
            <consortium name="The Human Body Louse Genome Consortium"/>
            <person name="Kirkness E."/>
            <person name="Walenz B."/>
            <person name="Hass B."/>
            <person name="Bruggner R."/>
            <person name="Strausberg R."/>
        </authorList>
    </citation>
    <scope>NUCLEOTIDE SEQUENCE</scope>
    <source>
        <strain evidence="2">USDA</strain>
    </source>
</reference>
<dbReference type="GeneID" id="8236200"/>
<sequence>MSKFYLYYSLICTISFTCAIFIFTFKYNRTDGGLWAAFASVNSGICFYLYNIYIGNKLQNHFSLKYLNYLSVISFISCLVCIAFGIWYTFAIIYWKIPLSEYDRSLIFPCVFSFLSGKWGFHLHTATKKFMKEYTSFNYTPIIQNI</sequence>
<dbReference type="VEuPathDB" id="VectorBase:PHUM497880"/>
<dbReference type="CTD" id="8236200"/>
<protein>
    <submittedName>
        <fullName evidence="2 3">Uncharacterized protein</fullName>
    </submittedName>
</protein>
<feature type="transmembrane region" description="Helical" evidence="1">
    <location>
        <begin position="33"/>
        <end position="54"/>
    </location>
</feature>
<dbReference type="Proteomes" id="UP000009046">
    <property type="component" value="Unassembled WGS sequence"/>
</dbReference>
<feature type="transmembrane region" description="Helical" evidence="1">
    <location>
        <begin position="106"/>
        <end position="123"/>
    </location>
</feature>
<evidence type="ECO:0000313" key="4">
    <source>
        <dbReference type="Proteomes" id="UP000009046"/>
    </source>
</evidence>
<reference evidence="3" key="3">
    <citation type="submission" date="2020-05" db="UniProtKB">
        <authorList>
            <consortium name="EnsemblMetazoa"/>
        </authorList>
    </citation>
    <scope>IDENTIFICATION</scope>
    <source>
        <strain evidence="3">USDA</strain>
    </source>
</reference>